<dbReference type="EMBL" id="KQ972957">
    <property type="protein sequence ID" value="KXZ75708.1"/>
    <property type="molecule type" value="Genomic_DNA"/>
</dbReference>
<keyword evidence="2" id="KW-1185">Reference proteome</keyword>
<reference evidence="1 2" key="1">
    <citation type="journal article" date="2008" name="Nature">
        <title>The genome of the model beetle and pest Tribolium castaneum.</title>
        <authorList>
            <consortium name="Tribolium Genome Sequencing Consortium"/>
            <person name="Richards S."/>
            <person name="Gibbs R.A."/>
            <person name="Weinstock G.M."/>
            <person name="Brown S.J."/>
            <person name="Denell R."/>
            <person name="Beeman R.W."/>
            <person name="Gibbs R."/>
            <person name="Beeman R.W."/>
            <person name="Brown S.J."/>
            <person name="Bucher G."/>
            <person name="Friedrich M."/>
            <person name="Grimmelikhuijzen C.J."/>
            <person name="Klingler M."/>
            <person name="Lorenzen M."/>
            <person name="Richards S."/>
            <person name="Roth S."/>
            <person name="Schroder R."/>
            <person name="Tautz D."/>
            <person name="Zdobnov E.M."/>
            <person name="Muzny D."/>
            <person name="Gibbs R.A."/>
            <person name="Weinstock G.M."/>
            <person name="Attaway T."/>
            <person name="Bell S."/>
            <person name="Buhay C.J."/>
            <person name="Chandrabose M.N."/>
            <person name="Chavez D."/>
            <person name="Clerk-Blankenburg K.P."/>
            <person name="Cree A."/>
            <person name="Dao M."/>
            <person name="Davis C."/>
            <person name="Chacko J."/>
            <person name="Dinh H."/>
            <person name="Dugan-Rocha S."/>
            <person name="Fowler G."/>
            <person name="Garner T.T."/>
            <person name="Garnes J."/>
            <person name="Gnirke A."/>
            <person name="Hawes A."/>
            <person name="Hernandez J."/>
            <person name="Hines S."/>
            <person name="Holder M."/>
            <person name="Hume J."/>
            <person name="Jhangiani S.N."/>
            <person name="Joshi V."/>
            <person name="Khan Z.M."/>
            <person name="Jackson L."/>
            <person name="Kovar C."/>
            <person name="Kowis A."/>
            <person name="Lee S."/>
            <person name="Lewis L.R."/>
            <person name="Margolis J."/>
            <person name="Morgan M."/>
            <person name="Nazareth L.V."/>
            <person name="Nguyen N."/>
            <person name="Okwuonu G."/>
            <person name="Parker D."/>
            <person name="Richards S."/>
            <person name="Ruiz S.J."/>
            <person name="Santibanez J."/>
            <person name="Savard J."/>
            <person name="Scherer S.E."/>
            <person name="Schneider B."/>
            <person name="Sodergren E."/>
            <person name="Tautz D."/>
            <person name="Vattahil S."/>
            <person name="Villasana D."/>
            <person name="White C.S."/>
            <person name="Wright R."/>
            <person name="Park Y."/>
            <person name="Beeman R.W."/>
            <person name="Lord J."/>
            <person name="Oppert B."/>
            <person name="Lorenzen M."/>
            <person name="Brown S."/>
            <person name="Wang L."/>
            <person name="Savard J."/>
            <person name="Tautz D."/>
            <person name="Richards S."/>
            <person name="Weinstock G."/>
            <person name="Gibbs R.A."/>
            <person name="Liu Y."/>
            <person name="Worley K."/>
            <person name="Weinstock G."/>
            <person name="Elsik C.G."/>
            <person name="Reese J.T."/>
            <person name="Elhaik E."/>
            <person name="Landan G."/>
            <person name="Graur D."/>
            <person name="Arensburger P."/>
            <person name="Atkinson P."/>
            <person name="Beeman R.W."/>
            <person name="Beidler J."/>
            <person name="Brown S.J."/>
            <person name="Demuth J.P."/>
            <person name="Drury D.W."/>
            <person name="Du Y.Z."/>
            <person name="Fujiwara H."/>
            <person name="Lorenzen M."/>
            <person name="Maselli V."/>
            <person name="Osanai M."/>
            <person name="Park Y."/>
            <person name="Robertson H.M."/>
            <person name="Tu Z."/>
            <person name="Wang J.J."/>
            <person name="Wang S."/>
            <person name="Richards S."/>
            <person name="Song H."/>
            <person name="Zhang L."/>
            <person name="Sodergren E."/>
            <person name="Werner D."/>
            <person name="Stanke M."/>
            <person name="Morgenstern B."/>
            <person name="Solovyev V."/>
            <person name="Kosarev P."/>
            <person name="Brown G."/>
            <person name="Chen H.C."/>
            <person name="Ermolaeva O."/>
            <person name="Hlavina W."/>
            <person name="Kapustin Y."/>
            <person name="Kiryutin B."/>
            <person name="Kitts P."/>
            <person name="Maglott D."/>
            <person name="Pruitt K."/>
            <person name="Sapojnikov V."/>
            <person name="Souvorov A."/>
            <person name="Mackey A.J."/>
            <person name="Waterhouse R.M."/>
            <person name="Wyder S."/>
            <person name="Zdobnov E.M."/>
            <person name="Zdobnov E.M."/>
            <person name="Wyder S."/>
            <person name="Kriventseva E.V."/>
            <person name="Kadowaki T."/>
            <person name="Bork P."/>
            <person name="Aranda M."/>
            <person name="Bao R."/>
            <person name="Beermann A."/>
            <person name="Berns N."/>
            <person name="Bolognesi R."/>
            <person name="Bonneton F."/>
            <person name="Bopp D."/>
            <person name="Brown S.J."/>
            <person name="Bucher G."/>
            <person name="Butts T."/>
            <person name="Chaumot A."/>
            <person name="Denell R.E."/>
            <person name="Ferrier D.E."/>
            <person name="Friedrich M."/>
            <person name="Gordon C.M."/>
            <person name="Jindra M."/>
            <person name="Klingler M."/>
            <person name="Lan Q."/>
            <person name="Lattorff H.M."/>
            <person name="Laudet V."/>
            <person name="von Levetsow C."/>
            <person name="Liu Z."/>
            <person name="Lutz R."/>
            <person name="Lynch J.A."/>
            <person name="da Fonseca R.N."/>
            <person name="Posnien N."/>
            <person name="Reuter R."/>
            <person name="Roth S."/>
            <person name="Savard J."/>
            <person name="Schinko J.B."/>
            <person name="Schmitt C."/>
            <person name="Schoppmeier M."/>
            <person name="Schroder R."/>
            <person name="Shippy T.D."/>
            <person name="Simonnet F."/>
            <person name="Marques-Souza H."/>
            <person name="Tautz D."/>
            <person name="Tomoyasu Y."/>
            <person name="Trauner J."/>
            <person name="Van der Zee M."/>
            <person name="Vervoort M."/>
            <person name="Wittkopp N."/>
            <person name="Wimmer E.A."/>
            <person name="Yang X."/>
            <person name="Jones A.K."/>
            <person name="Sattelle D.B."/>
            <person name="Ebert P.R."/>
            <person name="Nelson D."/>
            <person name="Scott J.G."/>
            <person name="Beeman R.W."/>
            <person name="Muthukrishnan S."/>
            <person name="Kramer K.J."/>
            <person name="Arakane Y."/>
            <person name="Beeman R.W."/>
            <person name="Zhu Q."/>
            <person name="Hogenkamp D."/>
            <person name="Dixit R."/>
            <person name="Oppert B."/>
            <person name="Jiang H."/>
            <person name="Zou Z."/>
            <person name="Marshall J."/>
            <person name="Elpidina E."/>
            <person name="Vinokurov K."/>
            <person name="Oppert C."/>
            <person name="Zou Z."/>
            <person name="Evans J."/>
            <person name="Lu Z."/>
            <person name="Zhao P."/>
            <person name="Sumathipala N."/>
            <person name="Altincicek B."/>
            <person name="Vilcinskas A."/>
            <person name="Williams M."/>
            <person name="Hultmark D."/>
            <person name="Hetru C."/>
            <person name="Jiang H."/>
            <person name="Grimmelikhuijzen C.J."/>
            <person name="Hauser F."/>
            <person name="Cazzamali G."/>
            <person name="Williamson M."/>
            <person name="Park Y."/>
            <person name="Li B."/>
            <person name="Tanaka Y."/>
            <person name="Predel R."/>
            <person name="Neupert S."/>
            <person name="Schachtner J."/>
            <person name="Verleyen P."/>
            <person name="Raible F."/>
            <person name="Bork P."/>
            <person name="Friedrich M."/>
            <person name="Walden K.K."/>
            <person name="Robertson H.M."/>
            <person name="Angeli S."/>
            <person name="Foret S."/>
            <person name="Bucher G."/>
            <person name="Schuetz S."/>
            <person name="Maleszka R."/>
            <person name="Wimmer E.A."/>
            <person name="Beeman R.W."/>
            <person name="Lorenzen M."/>
            <person name="Tomoyasu Y."/>
            <person name="Miller S.C."/>
            <person name="Grossmann D."/>
            <person name="Bucher G."/>
        </authorList>
    </citation>
    <scope>NUCLEOTIDE SEQUENCE [LARGE SCALE GENOMIC DNA]</scope>
    <source>
        <strain evidence="1 2">Georgia GA2</strain>
    </source>
</reference>
<name>A0A139W8U4_TRICA</name>
<evidence type="ECO:0000313" key="1">
    <source>
        <dbReference type="EMBL" id="KXZ75708.1"/>
    </source>
</evidence>
<dbReference type="InParanoid" id="A0A139W8U4"/>
<organism evidence="1 2">
    <name type="scientific">Tribolium castaneum</name>
    <name type="common">Red flour beetle</name>
    <dbReference type="NCBI Taxonomy" id="7070"/>
    <lineage>
        <taxon>Eukaryota</taxon>
        <taxon>Metazoa</taxon>
        <taxon>Ecdysozoa</taxon>
        <taxon>Arthropoda</taxon>
        <taxon>Hexapoda</taxon>
        <taxon>Insecta</taxon>
        <taxon>Pterygota</taxon>
        <taxon>Neoptera</taxon>
        <taxon>Endopterygota</taxon>
        <taxon>Coleoptera</taxon>
        <taxon>Polyphaga</taxon>
        <taxon>Cucujiformia</taxon>
        <taxon>Tenebrionidae</taxon>
        <taxon>Tenebrionidae incertae sedis</taxon>
        <taxon>Tribolium</taxon>
    </lineage>
</organism>
<evidence type="ECO:0000313" key="2">
    <source>
        <dbReference type="Proteomes" id="UP000007266"/>
    </source>
</evidence>
<proteinExistence type="predicted"/>
<accession>A0A139W8U4</accession>
<dbReference type="Proteomes" id="UP000007266">
    <property type="component" value="Unassembled WGS sequence"/>
</dbReference>
<gene>
    <name evidence="1" type="primary">AUGUSTUS-3.0.2_31724</name>
    <name evidence="1" type="ORF">TcasGA2_TC031724</name>
</gene>
<protein>
    <submittedName>
        <fullName evidence="1">Uncharacterized protein</fullName>
    </submittedName>
</protein>
<reference evidence="1 2" key="2">
    <citation type="journal article" date="2010" name="Nucleic Acids Res.">
        <title>BeetleBase in 2010: revisions to provide comprehensive genomic information for Tribolium castaneum.</title>
        <authorList>
            <person name="Kim H.S."/>
            <person name="Murphy T."/>
            <person name="Xia J."/>
            <person name="Caragea D."/>
            <person name="Park Y."/>
            <person name="Beeman R.W."/>
            <person name="Lorenzen M.D."/>
            <person name="Butcher S."/>
            <person name="Manak J.R."/>
            <person name="Brown S.J."/>
        </authorList>
    </citation>
    <scope>NUCLEOTIDE SEQUENCE [LARGE SCALE GENOMIC DNA]</scope>
    <source>
        <strain evidence="1 2">Georgia GA2</strain>
    </source>
</reference>
<sequence>MLEEKLCNSGVKHLITGLDMLNEKSERYLSTDISLVVVALCTLC</sequence>
<dbReference type="AlphaFoldDB" id="A0A139W8U4"/>